<feature type="domain" description="Peptidase S8/S53" evidence="9">
    <location>
        <begin position="17"/>
        <end position="437"/>
    </location>
</feature>
<dbReference type="GO" id="GO:0004252">
    <property type="term" value="F:serine-type endopeptidase activity"/>
    <property type="evidence" value="ECO:0007669"/>
    <property type="project" value="UniProtKB-UniRule"/>
</dbReference>
<dbReference type="Proteomes" id="UP000006514">
    <property type="component" value="Unassembled WGS sequence"/>
</dbReference>
<evidence type="ECO:0000259" key="9">
    <source>
        <dbReference type="Pfam" id="PF00082"/>
    </source>
</evidence>
<keyword evidence="2 7" id="KW-0645">Protease</keyword>
<evidence type="ECO:0000256" key="8">
    <source>
        <dbReference type="RuleBase" id="RU003355"/>
    </source>
</evidence>
<evidence type="ECO:0000313" key="11">
    <source>
        <dbReference type="EMBL" id="EJD40984.1"/>
    </source>
</evidence>
<dbReference type="InterPro" id="IPR051048">
    <property type="entry name" value="Peptidase_S8/S53_subtilisin"/>
</dbReference>
<protein>
    <submittedName>
        <fullName evidence="11">Subtilisin-like protein</fullName>
    </submittedName>
</protein>
<gene>
    <name evidence="11" type="ORF">AURDEDRAFT_90640</name>
</gene>
<dbReference type="OrthoDB" id="206201at2759"/>
<dbReference type="Pfam" id="PF00082">
    <property type="entry name" value="Peptidase_S8"/>
    <property type="match status" value="1"/>
</dbReference>
<comment type="similarity">
    <text evidence="1 7 8">Belongs to the peptidase S8 family.</text>
</comment>
<dbReference type="PROSITE" id="PS51892">
    <property type="entry name" value="SUBTILASE"/>
    <property type="match status" value="1"/>
</dbReference>
<accession>J0WYH8</accession>
<dbReference type="InterPro" id="IPR010435">
    <property type="entry name" value="C5a/SBT2-like_Fn3"/>
</dbReference>
<dbReference type="FunCoup" id="J0WYH8">
    <property type="interactions" value="15"/>
</dbReference>
<proteinExistence type="inferred from homology"/>
<dbReference type="PANTHER" id="PTHR43399:SF4">
    <property type="entry name" value="CELL WALL-ASSOCIATED PROTEASE"/>
    <property type="match status" value="1"/>
</dbReference>
<dbReference type="InterPro" id="IPR015500">
    <property type="entry name" value="Peptidase_S8_subtilisin-rel"/>
</dbReference>
<dbReference type="InterPro" id="IPR022398">
    <property type="entry name" value="Peptidase_S8_His-AS"/>
</dbReference>
<evidence type="ECO:0000256" key="5">
    <source>
        <dbReference type="ARBA" id="ARBA00022825"/>
    </source>
</evidence>
<evidence type="ECO:0000256" key="6">
    <source>
        <dbReference type="PIRSR" id="PIRSR615500-1"/>
    </source>
</evidence>
<dbReference type="Gene3D" id="3.40.50.200">
    <property type="entry name" value="Peptidase S8/S53 domain"/>
    <property type="match status" value="2"/>
</dbReference>
<dbReference type="InterPro" id="IPR036852">
    <property type="entry name" value="Peptidase_S8/S53_dom_sf"/>
</dbReference>
<keyword evidence="5 7" id="KW-0720">Serine protease</keyword>
<evidence type="ECO:0000313" key="12">
    <source>
        <dbReference type="Proteomes" id="UP000006514"/>
    </source>
</evidence>
<dbReference type="PRINTS" id="PR00723">
    <property type="entry name" value="SUBTILISIN"/>
</dbReference>
<evidence type="ECO:0000256" key="7">
    <source>
        <dbReference type="PROSITE-ProRule" id="PRU01240"/>
    </source>
</evidence>
<dbReference type="eggNOG" id="KOG4266">
    <property type="taxonomic scope" value="Eukaryota"/>
</dbReference>
<keyword evidence="3" id="KW-0732">Signal</keyword>
<feature type="domain" description="C5a peptidase/Subtilisin-like protease SBT2-like Fn3-like" evidence="10">
    <location>
        <begin position="458"/>
        <end position="567"/>
    </location>
</feature>
<feature type="active site" description="Charge relay system" evidence="6 7">
    <location>
        <position position="382"/>
    </location>
</feature>
<feature type="active site" description="Charge relay system" evidence="6 7">
    <location>
        <position position="77"/>
    </location>
</feature>
<dbReference type="PANTHER" id="PTHR43399">
    <property type="entry name" value="SUBTILISIN-RELATED"/>
    <property type="match status" value="1"/>
</dbReference>
<reference evidence="12" key="1">
    <citation type="journal article" date="2012" name="Science">
        <title>The Paleozoic origin of enzymatic lignin decomposition reconstructed from 31 fungal genomes.</title>
        <authorList>
            <person name="Floudas D."/>
            <person name="Binder M."/>
            <person name="Riley R."/>
            <person name="Barry K."/>
            <person name="Blanchette R.A."/>
            <person name="Henrissat B."/>
            <person name="Martinez A.T."/>
            <person name="Otillar R."/>
            <person name="Spatafora J.W."/>
            <person name="Yadav J.S."/>
            <person name="Aerts A."/>
            <person name="Benoit I."/>
            <person name="Boyd A."/>
            <person name="Carlson A."/>
            <person name="Copeland A."/>
            <person name="Coutinho P.M."/>
            <person name="de Vries R.P."/>
            <person name="Ferreira P."/>
            <person name="Findley K."/>
            <person name="Foster B."/>
            <person name="Gaskell J."/>
            <person name="Glotzer D."/>
            <person name="Gorecki P."/>
            <person name="Heitman J."/>
            <person name="Hesse C."/>
            <person name="Hori C."/>
            <person name="Igarashi K."/>
            <person name="Jurgens J.A."/>
            <person name="Kallen N."/>
            <person name="Kersten P."/>
            <person name="Kohler A."/>
            <person name="Kuees U."/>
            <person name="Kumar T.K.A."/>
            <person name="Kuo A."/>
            <person name="LaButti K."/>
            <person name="Larrondo L.F."/>
            <person name="Lindquist E."/>
            <person name="Ling A."/>
            <person name="Lombard V."/>
            <person name="Lucas S."/>
            <person name="Lundell T."/>
            <person name="Martin R."/>
            <person name="McLaughlin D.J."/>
            <person name="Morgenstern I."/>
            <person name="Morin E."/>
            <person name="Murat C."/>
            <person name="Nagy L.G."/>
            <person name="Nolan M."/>
            <person name="Ohm R.A."/>
            <person name="Patyshakuliyeva A."/>
            <person name="Rokas A."/>
            <person name="Ruiz-Duenas F.J."/>
            <person name="Sabat G."/>
            <person name="Salamov A."/>
            <person name="Samejima M."/>
            <person name="Schmutz J."/>
            <person name="Slot J.C."/>
            <person name="St John F."/>
            <person name="Stenlid J."/>
            <person name="Sun H."/>
            <person name="Sun S."/>
            <person name="Syed K."/>
            <person name="Tsang A."/>
            <person name="Wiebenga A."/>
            <person name="Young D."/>
            <person name="Pisabarro A."/>
            <person name="Eastwood D.C."/>
            <person name="Martin F."/>
            <person name="Cullen D."/>
            <person name="Grigoriev I.V."/>
            <person name="Hibbett D.S."/>
        </authorList>
    </citation>
    <scope>NUCLEOTIDE SEQUENCE [LARGE SCALE GENOMIC DNA]</scope>
    <source>
        <strain evidence="12">TFB10046</strain>
    </source>
</reference>
<dbReference type="InterPro" id="IPR000209">
    <property type="entry name" value="Peptidase_S8/S53_dom"/>
</dbReference>
<keyword evidence="4 7" id="KW-0378">Hydrolase</keyword>
<keyword evidence="12" id="KW-1185">Reference proteome</keyword>
<dbReference type="InterPro" id="IPR023828">
    <property type="entry name" value="Peptidase_S8_Ser-AS"/>
</dbReference>
<feature type="active site" description="Charge relay system" evidence="6 7">
    <location>
        <position position="26"/>
    </location>
</feature>
<dbReference type="InterPro" id="IPR023827">
    <property type="entry name" value="Peptidase_S8_Asp-AS"/>
</dbReference>
<dbReference type="InParanoid" id="J0WYH8"/>
<evidence type="ECO:0000256" key="4">
    <source>
        <dbReference type="ARBA" id="ARBA00022801"/>
    </source>
</evidence>
<dbReference type="InterPro" id="IPR034187">
    <property type="entry name" value="Peptidases_S8_5"/>
</dbReference>
<dbReference type="PROSITE" id="PS00137">
    <property type="entry name" value="SUBTILASE_HIS"/>
    <property type="match status" value="1"/>
</dbReference>
<dbReference type="PROSITE" id="PS00138">
    <property type="entry name" value="SUBTILASE_SER"/>
    <property type="match status" value="1"/>
</dbReference>
<dbReference type="AlphaFoldDB" id="J0WYH8"/>
<sequence length="742" mass="79134">MPTSQGVDKLHAQGITGKGIKIGILDTGVDYMHPSLGGGIGPGFKVAGGYDFAGDAYNPGFVDPQPDDDPRDTCVGHGTHVAGIVGATPGNEFNISGVAYDASLYAYRVMGCAGFVGDDVLIEAILRAYNEGMDIITMSLGGASGWSDEAIAVVASRIAKLGPVVTVAAGNDGAVGPFYFSAPATGKDVLAVGSIDKYVARSATSRTTSSSQNAAQYCHDVPDLLPPTELLFRYSWLELPESITAACQPLGDDVPDLSGYVVVFKEAPNPTEWTGEIQCDGTTKMGFSCVGATACFTLYKMLTSVQLINQFNNGVNVTVTFRAHGSAEDVANPSTGGLVSRFSSFGPTNELFFKPALSAPGGNITSTYLNDAGGWAVASGTSMATPYMAGSVALLLQTKGKAAAQNAQTIFETTAIGVPESRDPKARPHTLAQQGAGLINVYNALNVRSEVTPGELLLNDTAHWKGVHKLQIKNTAKLRQTYDLEHKPAGTIITMPRNYMTYPKPSINAPVTVLLSQTRLTLAPGATATVFATVVPPKNLDPRTLPLVSGWIEIQGSLGDRLQVSYMGVAGSLHDAQTISKGITVYAPDVDLPALQTDTGPQKGPRNYTTDVYQLPQFIFLMAQNSGRIVVDLIDAKTQVRQSKRSIWWWWWPGIPGKGSKGSFDDVPILDRVVEWVHGTRLPGGILPEYWVVFPVAYGNGTALPYGEYRLLLRALKPFGNPNLQKDYDVYLSEQVNLVESL</sequence>
<dbReference type="SUPFAM" id="SSF52743">
    <property type="entry name" value="Subtilisin-like"/>
    <property type="match status" value="1"/>
</dbReference>
<organism evidence="11 12">
    <name type="scientific">Auricularia subglabra (strain TFB-10046 / SS5)</name>
    <name type="common">White-rot fungus</name>
    <name type="synonym">Auricularia delicata (strain TFB10046)</name>
    <dbReference type="NCBI Taxonomy" id="717982"/>
    <lineage>
        <taxon>Eukaryota</taxon>
        <taxon>Fungi</taxon>
        <taxon>Dikarya</taxon>
        <taxon>Basidiomycota</taxon>
        <taxon>Agaricomycotina</taxon>
        <taxon>Agaricomycetes</taxon>
        <taxon>Auriculariales</taxon>
        <taxon>Auriculariaceae</taxon>
        <taxon>Auricularia</taxon>
    </lineage>
</organism>
<dbReference type="OMA" id="GIMFQYP"/>
<name>J0WYH8_AURST</name>
<dbReference type="EMBL" id="JH687797">
    <property type="protein sequence ID" value="EJD40984.1"/>
    <property type="molecule type" value="Genomic_DNA"/>
</dbReference>
<evidence type="ECO:0000256" key="1">
    <source>
        <dbReference type="ARBA" id="ARBA00011073"/>
    </source>
</evidence>
<dbReference type="Pfam" id="PF06280">
    <property type="entry name" value="fn3_5"/>
    <property type="match status" value="1"/>
</dbReference>
<evidence type="ECO:0000259" key="10">
    <source>
        <dbReference type="Pfam" id="PF06280"/>
    </source>
</evidence>
<dbReference type="GO" id="GO:0016020">
    <property type="term" value="C:membrane"/>
    <property type="evidence" value="ECO:0007669"/>
    <property type="project" value="InterPro"/>
</dbReference>
<evidence type="ECO:0000256" key="3">
    <source>
        <dbReference type="ARBA" id="ARBA00022729"/>
    </source>
</evidence>
<dbReference type="KEGG" id="adl:AURDEDRAFT_90640"/>
<evidence type="ECO:0000256" key="2">
    <source>
        <dbReference type="ARBA" id="ARBA00022670"/>
    </source>
</evidence>
<dbReference type="Gene3D" id="3.50.30.30">
    <property type="match status" value="1"/>
</dbReference>
<dbReference type="PROSITE" id="PS00136">
    <property type="entry name" value="SUBTILASE_ASP"/>
    <property type="match status" value="1"/>
</dbReference>
<dbReference type="CDD" id="cd07489">
    <property type="entry name" value="Peptidases_S8_5"/>
    <property type="match status" value="1"/>
</dbReference>
<dbReference type="GO" id="GO:0006508">
    <property type="term" value="P:proteolysis"/>
    <property type="evidence" value="ECO:0007669"/>
    <property type="project" value="UniProtKB-KW"/>
</dbReference>